<feature type="domain" description="SET" evidence="10">
    <location>
        <begin position="34"/>
        <end position="122"/>
    </location>
</feature>
<dbReference type="Pfam" id="PF00856">
    <property type="entry name" value="SET"/>
    <property type="match status" value="1"/>
</dbReference>
<comment type="cofactor">
    <cofactor evidence="1">
        <name>pyruvate</name>
        <dbReference type="ChEBI" id="CHEBI:15361"/>
    </cofactor>
</comment>
<dbReference type="InterPro" id="IPR046341">
    <property type="entry name" value="SET_dom_sf"/>
</dbReference>
<gene>
    <name evidence="11" type="ORF">CH357_13780</name>
</gene>
<sequence length="288" mass="32348">MSLKIQDQLKIVNRFSYLRNSIEIATTDKGEAFLFTKETISAGEVVAVWGGKAVHKNELAGLSGLSSPHRVHKDFYLVSPLHDDGIDSVHYIRQSADANCGFQGDITLVALRDIEAGQEITYHPAMKNPELAWARNEEAEIVRKRFNGSFPTYIQSKIESDPELKVYEPFKDGAWGLLTSIDLENCDAALIRDADAIKQYVVELCDLIEMKRFGETQVVYFGEDDRVAGYSMVQLIETSCISAHFANDTNTSYIDIFSCKGYDPKVAAEFTRKFFKGAAMRLTVTNRF</sequence>
<evidence type="ECO:0000256" key="4">
    <source>
        <dbReference type="ARBA" id="ARBA00023066"/>
    </source>
</evidence>
<evidence type="ECO:0000256" key="7">
    <source>
        <dbReference type="ARBA" id="ARBA00023239"/>
    </source>
</evidence>
<evidence type="ECO:0000256" key="2">
    <source>
        <dbReference type="ARBA" id="ARBA00022793"/>
    </source>
</evidence>
<dbReference type="CDD" id="cd08161">
    <property type="entry name" value="SET"/>
    <property type="match status" value="1"/>
</dbReference>
<keyword evidence="12" id="KW-1185">Reference proteome</keyword>
<accession>A0A2M9XAM1</accession>
<dbReference type="Pfam" id="PF02675">
    <property type="entry name" value="AdoMet_dc"/>
    <property type="match status" value="1"/>
</dbReference>
<evidence type="ECO:0000313" key="12">
    <source>
        <dbReference type="Proteomes" id="UP000232196"/>
    </source>
</evidence>
<dbReference type="OrthoDB" id="9786552at2"/>
<evidence type="ECO:0000256" key="8">
    <source>
        <dbReference type="ARBA" id="ARBA00023270"/>
    </source>
</evidence>
<evidence type="ECO:0000256" key="3">
    <source>
        <dbReference type="ARBA" id="ARBA00022813"/>
    </source>
</evidence>
<evidence type="ECO:0000256" key="9">
    <source>
        <dbReference type="ARBA" id="ARBA00023317"/>
    </source>
</evidence>
<dbReference type="GO" id="GO:0004014">
    <property type="term" value="F:adenosylmethionine decarboxylase activity"/>
    <property type="evidence" value="ECO:0007669"/>
    <property type="project" value="InterPro"/>
</dbReference>
<dbReference type="InterPro" id="IPR016067">
    <property type="entry name" value="S-AdoMet_deCO2ase_core"/>
</dbReference>
<proteinExistence type="predicted"/>
<evidence type="ECO:0000256" key="5">
    <source>
        <dbReference type="ARBA" id="ARBA00023115"/>
    </source>
</evidence>
<evidence type="ECO:0000259" key="10">
    <source>
        <dbReference type="Pfam" id="PF00856"/>
    </source>
</evidence>
<keyword evidence="8" id="KW-0704">Schiff base</keyword>
<dbReference type="InterPro" id="IPR001214">
    <property type="entry name" value="SET_dom"/>
</dbReference>
<keyword evidence="4" id="KW-0745">Spermidine biosynthesis</keyword>
<dbReference type="GO" id="GO:0008295">
    <property type="term" value="P:spermidine biosynthetic process"/>
    <property type="evidence" value="ECO:0007669"/>
    <property type="project" value="UniProtKB-KW"/>
</dbReference>
<keyword evidence="3" id="KW-0068">Autocatalytic cleavage</keyword>
<keyword evidence="7" id="KW-0456">Lyase</keyword>
<protein>
    <submittedName>
        <fullName evidence="11">S-adenosylmethionine decarboxylase</fullName>
    </submittedName>
</protein>
<dbReference type="Proteomes" id="UP000232196">
    <property type="component" value="Unassembled WGS sequence"/>
</dbReference>
<organism evidence="11 12">
    <name type="scientific">Leptospira hartskeerlii</name>
    <dbReference type="NCBI Taxonomy" id="2023177"/>
    <lineage>
        <taxon>Bacteria</taxon>
        <taxon>Pseudomonadati</taxon>
        <taxon>Spirochaetota</taxon>
        <taxon>Spirochaetia</taxon>
        <taxon>Leptospirales</taxon>
        <taxon>Leptospiraceae</taxon>
        <taxon>Leptospira</taxon>
    </lineage>
</organism>
<reference evidence="11 12" key="1">
    <citation type="submission" date="2017-07" db="EMBL/GenBank/DDBJ databases">
        <title>Leptospira spp. isolated from tropical soils.</title>
        <authorList>
            <person name="Thibeaux R."/>
            <person name="Iraola G."/>
            <person name="Ferres I."/>
            <person name="Bierque E."/>
            <person name="Girault D."/>
            <person name="Soupe-Gilbert M.-E."/>
            <person name="Picardeau M."/>
            <person name="Goarant C."/>
        </authorList>
    </citation>
    <scope>NUCLEOTIDE SEQUENCE [LARGE SCALE GENOMIC DNA]</scope>
    <source>
        <strain evidence="11 12">MCA1-C-A1</strain>
    </source>
</reference>
<dbReference type="AlphaFoldDB" id="A0A2M9XAM1"/>
<evidence type="ECO:0000256" key="6">
    <source>
        <dbReference type="ARBA" id="ARBA00023145"/>
    </source>
</evidence>
<dbReference type="InterPro" id="IPR003826">
    <property type="entry name" value="AdoMetDC_fam_prok"/>
</dbReference>
<dbReference type="SUPFAM" id="SSF82199">
    <property type="entry name" value="SET domain"/>
    <property type="match status" value="1"/>
</dbReference>
<dbReference type="RefSeq" id="WP_008588737.1">
    <property type="nucleotide sequence ID" value="NZ_NPDL01000006.1"/>
</dbReference>
<dbReference type="SUPFAM" id="SSF56276">
    <property type="entry name" value="S-adenosylmethionine decarboxylase"/>
    <property type="match status" value="1"/>
</dbReference>
<dbReference type="Gene3D" id="2.170.270.10">
    <property type="entry name" value="SET domain"/>
    <property type="match status" value="1"/>
</dbReference>
<keyword evidence="9" id="KW-0670">Pyruvate</keyword>
<comment type="caution">
    <text evidence="11">The sequence shown here is derived from an EMBL/GenBank/DDBJ whole genome shotgun (WGS) entry which is preliminary data.</text>
</comment>
<evidence type="ECO:0000313" key="11">
    <source>
        <dbReference type="EMBL" id="PJZ24659.1"/>
    </source>
</evidence>
<keyword evidence="6" id="KW-0865">Zymogen</keyword>
<dbReference type="EMBL" id="NPDN01000007">
    <property type="protein sequence ID" value="PJZ24659.1"/>
    <property type="molecule type" value="Genomic_DNA"/>
</dbReference>
<keyword evidence="2" id="KW-0210">Decarboxylase</keyword>
<name>A0A2M9XAM1_9LEPT</name>
<evidence type="ECO:0000256" key="1">
    <source>
        <dbReference type="ARBA" id="ARBA00001928"/>
    </source>
</evidence>
<keyword evidence="5" id="KW-0620">Polyamine biosynthesis</keyword>
<dbReference type="Gene3D" id="3.60.90.10">
    <property type="entry name" value="S-adenosylmethionine decarboxylase"/>
    <property type="match status" value="1"/>
</dbReference>